<comment type="caution">
    <text evidence="2">The sequence shown here is derived from an EMBL/GenBank/DDBJ whole genome shotgun (WGS) entry which is preliminary data.</text>
</comment>
<dbReference type="Pfam" id="PF12836">
    <property type="entry name" value="HHH_3"/>
    <property type="match status" value="2"/>
</dbReference>
<dbReference type="Proteomes" id="UP000027821">
    <property type="component" value="Unassembled WGS sequence"/>
</dbReference>
<dbReference type="RefSeq" id="WP_035071127.1">
    <property type="nucleotide sequence ID" value="NZ_JMIH01000014.1"/>
</dbReference>
<dbReference type="GO" id="GO:0015628">
    <property type="term" value="P:protein secretion by the type II secretion system"/>
    <property type="evidence" value="ECO:0007669"/>
    <property type="project" value="TreeGrafter"/>
</dbReference>
<dbReference type="PANTHER" id="PTHR21180:SF32">
    <property type="entry name" value="ENDONUCLEASE_EXONUCLEASE_PHOSPHATASE FAMILY DOMAIN-CONTAINING PROTEIN 1"/>
    <property type="match status" value="1"/>
</dbReference>
<evidence type="ECO:0000313" key="3">
    <source>
        <dbReference type="Proteomes" id="UP000027821"/>
    </source>
</evidence>
<dbReference type="Gene3D" id="1.10.150.280">
    <property type="entry name" value="AF1531-like domain"/>
    <property type="match status" value="1"/>
</dbReference>
<reference evidence="2 3" key="1">
    <citation type="submission" date="2014-04" db="EMBL/GenBank/DDBJ databases">
        <title>Characterization and application of a salt tolerant electro-active bacterium.</title>
        <authorList>
            <person name="Yang L."/>
            <person name="Wei S."/>
            <person name="Tay Q.X.M."/>
        </authorList>
    </citation>
    <scope>NUCLEOTIDE SEQUENCE [LARGE SCALE GENOMIC DNA]</scope>
    <source>
        <strain evidence="2 3">LY1</strain>
    </source>
</reference>
<keyword evidence="1" id="KW-0812">Transmembrane</keyword>
<dbReference type="SUPFAM" id="SSF47781">
    <property type="entry name" value="RuvA domain 2-like"/>
    <property type="match status" value="3"/>
</dbReference>
<dbReference type="GO" id="GO:0015627">
    <property type="term" value="C:type II protein secretion system complex"/>
    <property type="evidence" value="ECO:0007669"/>
    <property type="project" value="TreeGrafter"/>
</dbReference>
<sequence length="291" mass="33739">MKRKVFYFLKIYMGFTKRESKGFILVMPTLIILYFIPIIFQRCINNHHKQEYDQYIMEAERFFALQREAVDSTVILAPDQIPLFDPNKVDKDFLVKMGIKDPVAANWENYLKRGGLFREWEDVRKIYGLEEGFLLSIKDRMVFDTLPDKKAYKRPSSPTLAKIPFSEADSIVLQIVPGIGGVMAGRIIKFRDNVGGLHQKSQLLDVYGVEEELVEKIFDHFTFEPGISRKININTSVLTDLSQHPYISYAQAKVIVAYRDQHGPFLNSDDLLKIKIFTPEWVNNIAPYLSF</sequence>
<evidence type="ECO:0000313" key="2">
    <source>
        <dbReference type="EMBL" id="KEO74843.1"/>
    </source>
</evidence>
<feature type="transmembrane region" description="Helical" evidence="1">
    <location>
        <begin position="21"/>
        <end position="40"/>
    </location>
</feature>
<keyword evidence="3" id="KW-1185">Reference proteome</keyword>
<protein>
    <recommendedName>
        <fullName evidence="4">Competence protein ComEA</fullName>
    </recommendedName>
</protein>
<dbReference type="InterPro" id="IPR010994">
    <property type="entry name" value="RuvA_2-like"/>
</dbReference>
<evidence type="ECO:0000256" key="1">
    <source>
        <dbReference type="SAM" id="Phobius"/>
    </source>
</evidence>
<dbReference type="InterPro" id="IPR051675">
    <property type="entry name" value="Endo/Exo/Phosphatase_dom_1"/>
</dbReference>
<dbReference type="STRING" id="1048983.EL17_03965"/>
<keyword evidence="1" id="KW-0472">Membrane</keyword>
<dbReference type="PANTHER" id="PTHR21180">
    <property type="entry name" value="ENDONUCLEASE/EXONUCLEASE/PHOSPHATASE FAMILY DOMAIN-CONTAINING PROTEIN 1"/>
    <property type="match status" value="1"/>
</dbReference>
<evidence type="ECO:0008006" key="4">
    <source>
        <dbReference type="Google" id="ProtNLM"/>
    </source>
</evidence>
<dbReference type="eggNOG" id="COG1555">
    <property type="taxonomic scope" value="Bacteria"/>
</dbReference>
<proteinExistence type="predicted"/>
<dbReference type="EMBL" id="JMIH01000014">
    <property type="protein sequence ID" value="KEO74843.1"/>
    <property type="molecule type" value="Genomic_DNA"/>
</dbReference>
<dbReference type="Gene3D" id="1.10.150.320">
    <property type="entry name" value="Photosystem II 12 kDa extrinsic protein"/>
    <property type="match status" value="1"/>
</dbReference>
<accession>A0A074L4Q5</accession>
<dbReference type="AlphaFoldDB" id="A0A074L4Q5"/>
<keyword evidence="1" id="KW-1133">Transmembrane helix</keyword>
<organism evidence="2 3">
    <name type="scientific">Anditalea andensis</name>
    <dbReference type="NCBI Taxonomy" id="1048983"/>
    <lineage>
        <taxon>Bacteria</taxon>
        <taxon>Pseudomonadati</taxon>
        <taxon>Bacteroidota</taxon>
        <taxon>Cytophagia</taxon>
        <taxon>Cytophagales</taxon>
        <taxon>Cytophagaceae</taxon>
        <taxon>Anditalea</taxon>
    </lineage>
</organism>
<gene>
    <name evidence="2" type="ORF">EL17_03965</name>
</gene>
<name>A0A074L4Q5_9BACT</name>